<name>A0A7J9KH47_9ROSI</name>
<comment type="caution">
    <text evidence="1">The sequence shown here is derived from an EMBL/GenBank/DDBJ whole genome shotgun (WGS) entry which is preliminary data.</text>
</comment>
<organism evidence="1 2">
    <name type="scientific">Gossypium armourianum</name>
    <dbReference type="NCBI Taxonomy" id="34283"/>
    <lineage>
        <taxon>Eukaryota</taxon>
        <taxon>Viridiplantae</taxon>
        <taxon>Streptophyta</taxon>
        <taxon>Embryophyta</taxon>
        <taxon>Tracheophyta</taxon>
        <taxon>Spermatophyta</taxon>
        <taxon>Magnoliopsida</taxon>
        <taxon>eudicotyledons</taxon>
        <taxon>Gunneridae</taxon>
        <taxon>Pentapetalae</taxon>
        <taxon>rosids</taxon>
        <taxon>malvids</taxon>
        <taxon>Malvales</taxon>
        <taxon>Malvaceae</taxon>
        <taxon>Malvoideae</taxon>
        <taxon>Gossypium</taxon>
    </lineage>
</organism>
<feature type="non-terminal residue" evidence="1">
    <location>
        <position position="263"/>
    </location>
</feature>
<evidence type="ECO:0008006" key="3">
    <source>
        <dbReference type="Google" id="ProtNLM"/>
    </source>
</evidence>
<dbReference type="PANTHER" id="PTHR33033">
    <property type="entry name" value="POLYNUCLEOTIDYL TRANSFERASE, RIBONUCLEASE H-LIKE SUPERFAMILY PROTEIN-RELATED"/>
    <property type="match status" value="1"/>
</dbReference>
<proteinExistence type="predicted"/>
<gene>
    <name evidence="1" type="ORF">Goarm_022313</name>
</gene>
<dbReference type="Proteomes" id="UP000593575">
    <property type="component" value="Unassembled WGS sequence"/>
</dbReference>
<evidence type="ECO:0000313" key="1">
    <source>
        <dbReference type="EMBL" id="MBA0845783.1"/>
    </source>
</evidence>
<keyword evidence="2" id="KW-1185">Reference proteome</keyword>
<dbReference type="EMBL" id="JABFAE010418486">
    <property type="protein sequence ID" value="MBA0845783.1"/>
    <property type="molecule type" value="Genomic_DNA"/>
</dbReference>
<protein>
    <recommendedName>
        <fullName evidence="3">RNase H type-1 domain-containing protein</fullName>
    </recommendedName>
</protein>
<accession>A0A7J9KH47</accession>
<evidence type="ECO:0000313" key="2">
    <source>
        <dbReference type="Proteomes" id="UP000593575"/>
    </source>
</evidence>
<reference evidence="1 2" key="1">
    <citation type="journal article" date="2019" name="Genome Biol. Evol.">
        <title>Insights into the evolution of the New World diploid cottons (Gossypium, subgenus Houzingenia) based on genome sequencing.</title>
        <authorList>
            <person name="Grover C.E."/>
            <person name="Arick M.A. 2nd"/>
            <person name="Thrash A."/>
            <person name="Conover J.L."/>
            <person name="Sanders W.S."/>
            <person name="Peterson D.G."/>
            <person name="Frelichowski J.E."/>
            <person name="Scheffler J.A."/>
            <person name="Scheffler B.E."/>
            <person name="Wendel J.F."/>
        </authorList>
    </citation>
    <scope>NUCLEOTIDE SEQUENCE [LARGE SCALE GENOMIC DNA]</scope>
    <source>
        <strain evidence="1">6</strain>
        <tissue evidence="1">Leaf</tissue>
    </source>
</reference>
<sequence>MVENLKMMVGTCELIDEVEDRIVWIHDMGRVFSVKKLSQLLVMMEWKLLNSRLIEFGVRKFLQWYITSCGCWRLIDLTWKDVANFDEFCSVCWSIKLTGIQKSLWLLVIAASCWTIHDDCIFSEVDWWGQPKDCKSGKKLGRDSDCVWDPPPTGWLKFNVAGVVLEEVVGCGRVLRDEKGVVSALFCGKCGVCGVEQVVVMAIKVATEIFIVLMRKVNVPLIVEFELSSVSNWLKYRRLQPWSVRKLFANIERGLRHLVEIKL</sequence>
<dbReference type="PANTHER" id="PTHR33033:SF109">
    <property type="entry name" value="PROTEIN, PUTATIVE-RELATED"/>
    <property type="match status" value="1"/>
</dbReference>
<dbReference type="AlphaFoldDB" id="A0A7J9KH47"/>